<keyword evidence="3" id="KW-1185">Reference proteome</keyword>
<evidence type="ECO:0000313" key="3">
    <source>
        <dbReference type="Proteomes" id="UP000054771"/>
    </source>
</evidence>
<evidence type="ECO:0008006" key="4">
    <source>
        <dbReference type="Google" id="ProtNLM"/>
    </source>
</evidence>
<feature type="compositionally biased region" description="Basic residues" evidence="1">
    <location>
        <begin position="16"/>
        <end position="32"/>
    </location>
</feature>
<accession>A0A0U5FNG5</accession>
<reference evidence="3" key="1">
    <citation type="journal article" date="2016" name="Genome Announc.">
        <title>Draft genome sequences of fungus Aspergillus calidoustus.</title>
        <authorList>
            <person name="Horn F."/>
            <person name="Linde J."/>
            <person name="Mattern D.J."/>
            <person name="Walther G."/>
            <person name="Guthke R."/>
            <person name="Scherlach K."/>
            <person name="Martin K."/>
            <person name="Brakhage A.A."/>
            <person name="Petzke L."/>
            <person name="Valiante V."/>
        </authorList>
    </citation>
    <scope>NUCLEOTIDE SEQUENCE [LARGE SCALE GENOMIC DNA]</scope>
    <source>
        <strain evidence="3">SF006504</strain>
    </source>
</reference>
<dbReference type="InterPro" id="IPR021833">
    <property type="entry name" value="DUF3425"/>
</dbReference>
<proteinExistence type="predicted"/>
<evidence type="ECO:0000313" key="2">
    <source>
        <dbReference type="EMBL" id="CEL01041.1"/>
    </source>
</evidence>
<dbReference type="AlphaFoldDB" id="A0A0U5FNG5"/>
<organism evidence="2 3">
    <name type="scientific">Aspergillus calidoustus</name>
    <dbReference type="NCBI Taxonomy" id="454130"/>
    <lineage>
        <taxon>Eukaryota</taxon>
        <taxon>Fungi</taxon>
        <taxon>Dikarya</taxon>
        <taxon>Ascomycota</taxon>
        <taxon>Pezizomycotina</taxon>
        <taxon>Eurotiomycetes</taxon>
        <taxon>Eurotiomycetidae</taxon>
        <taxon>Eurotiales</taxon>
        <taxon>Aspergillaceae</taxon>
        <taxon>Aspergillus</taxon>
        <taxon>Aspergillus subgen. Nidulantes</taxon>
    </lineage>
</organism>
<sequence length="352" mass="39283">MATTTEVNPVIAERKERKRAQNRLNQRARRVRIRESTSEKSRSKGRPYQVDRWRLHLEEPASASASASGVVGAIRLEADKALPPVSSISIHDASIQLERPDAIAHCTKRVHASERWTTPVLPADHLLSLIQLNVSRGLRQNKTTLWASTFYYMPTLSSNCNTTSPSAPFLPATIHPDTLFYGSSLITSITNPASLPQALIPTEPQMQLVHATWINILPFPRMRENLIRFEACFDHAEFLDDLVGGLVDTGRFFRGPAGPFDQYTHRAISGLHNDRETGPDIAVVDDGDGDDDDEITSTRNGLIIWGEPYQAEAWEATPGFLRKWAWAVVGCEELVASTNRWRAMRGEGPVRV</sequence>
<feature type="compositionally biased region" description="Basic and acidic residues" evidence="1">
    <location>
        <begin position="33"/>
        <end position="42"/>
    </location>
</feature>
<dbReference type="PANTHER" id="PTHR38116:SF1">
    <property type="entry name" value="BZIP DOMAIN-CONTAINING PROTEIN"/>
    <property type="match status" value="1"/>
</dbReference>
<dbReference type="PANTHER" id="PTHR38116">
    <property type="entry name" value="CHROMOSOME 7, WHOLE GENOME SHOTGUN SEQUENCE"/>
    <property type="match status" value="1"/>
</dbReference>
<gene>
    <name evidence="2" type="ORF">ASPCAL00633</name>
</gene>
<evidence type="ECO:0000256" key="1">
    <source>
        <dbReference type="SAM" id="MobiDB-lite"/>
    </source>
</evidence>
<feature type="region of interest" description="Disordered" evidence="1">
    <location>
        <begin position="1"/>
        <end position="47"/>
    </location>
</feature>
<protein>
    <recommendedName>
        <fullName evidence="4">BZIP domain-containing protein</fullName>
    </recommendedName>
</protein>
<dbReference type="Pfam" id="PF11905">
    <property type="entry name" value="DUF3425"/>
    <property type="match status" value="1"/>
</dbReference>
<name>A0A0U5FNG5_ASPCI</name>
<dbReference type="OMA" id="GNARNGW"/>
<dbReference type="OrthoDB" id="125347at2759"/>
<dbReference type="EMBL" id="CDMC01000001">
    <property type="protein sequence ID" value="CEL01041.1"/>
    <property type="molecule type" value="Genomic_DNA"/>
</dbReference>
<dbReference type="Proteomes" id="UP000054771">
    <property type="component" value="Unassembled WGS sequence"/>
</dbReference>